<dbReference type="Pfam" id="PF02127">
    <property type="entry name" value="Peptidase_M18"/>
    <property type="match status" value="1"/>
</dbReference>
<dbReference type="Gene3D" id="3.40.630.10">
    <property type="entry name" value="Zn peptidases"/>
    <property type="match status" value="1"/>
</dbReference>
<evidence type="ECO:0008006" key="3">
    <source>
        <dbReference type="Google" id="ProtNLM"/>
    </source>
</evidence>
<dbReference type="EMBL" id="AP027735">
    <property type="protein sequence ID" value="BDZ58065.1"/>
    <property type="molecule type" value="Genomic_DNA"/>
</dbReference>
<keyword evidence="2" id="KW-1185">Reference proteome</keyword>
<proteinExistence type="predicted"/>
<organism evidence="1 2">
    <name type="scientific">Barrientosiimonas endolithica</name>
    <dbReference type="NCBI Taxonomy" id="1535208"/>
    <lineage>
        <taxon>Bacteria</taxon>
        <taxon>Bacillati</taxon>
        <taxon>Actinomycetota</taxon>
        <taxon>Actinomycetes</taxon>
        <taxon>Micrococcales</taxon>
        <taxon>Dermacoccaceae</taxon>
        <taxon>Barrientosiimonas</taxon>
    </lineage>
</organism>
<reference evidence="2" key="1">
    <citation type="journal article" date="2019" name="Int. J. Syst. Evol. Microbiol.">
        <title>The Global Catalogue of Microorganisms (GCM) 10K type strain sequencing project: providing services to taxonomists for standard genome sequencing and annotation.</title>
        <authorList>
            <consortium name="The Broad Institute Genomics Platform"/>
            <consortium name="The Broad Institute Genome Sequencing Center for Infectious Disease"/>
            <person name="Wu L."/>
            <person name="Ma J."/>
        </authorList>
    </citation>
    <scope>NUCLEOTIDE SEQUENCE [LARGE SCALE GENOMIC DNA]</scope>
    <source>
        <strain evidence="2">NBRC 110608</strain>
    </source>
</reference>
<evidence type="ECO:0000313" key="1">
    <source>
        <dbReference type="EMBL" id="BDZ58065.1"/>
    </source>
</evidence>
<accession>A0ABN6YPL2</accession>
<dbReference type="InterPro" id="IPR001948">
    <property type="entry name" value="Peptidase_M18"/>
</dbReference>
<gene>
    <name evidence="1" type="ORF">GCM10025872_17220</name>
</gene>
<sequence length="74" mass="7567">MPVQEFVTRSDLPCGSTVGPMTAASTGATTVDFGAPTLSMHSTRELAGAPDQAMYAACLAAFLSPAVPLRRVPA</sequence>
<dbReference type="PANTHER" id="PTHR28570">
    <property type="entry name" value="ASPARTYL AMINOPEPTIDASE"/>
    <property type="match status" value="1"/>
</dbReference>
<dbReference type="SUPFAM" id="SSF53187">
    <property type="entry name" value="Zn-dependent exopeptidases"/>
    <property type="match status" value="1"/>
</dbReference>
<protein>
    <recommendedName>
        <fullName evidence="3">M18 family aminopeptidase</fullName>
    </recommendedName>
</protein>
<evidence type="ECO:0000313" key="2">
    <source>
        <dbReference type="Proteomes" id="UP001321421"/>
    </source>
</evidence>
<dbReference type="Proteomes" id="UP001321421">
    <property type="component" value="Chromosome"/>
</dbReference>
<name>A0ABN6YPL2_9MICO</name>
<dbReference type="PANTHER" id="PTHR28570:SF3">
    <property type="entry name" value="ASPARTYL AMINOPEPTIDASE"/>
    <property type="match status" value="1"/>
</dbReference>